<dbReference type="Pfam" id="PF13650">
    <property type="entry name" value="Asp_protease_2"/>
    <property type="match status" value="1"/>
</dbReference>
<protein>
    <submittedName>
        <fullName evidence="1">Peptidase A2A, retrovirus, catalytic</fullName>
    </submittedName>
</protein>
<reference evidence="1 2" key="1">
    <citation type="journal article" date="2011" name="J. Bacteriol.">
        <title>Complete genome sequence of the polycyclic aromatic hydrocarbon-degrading bacterium Alteromonas sp. strain SN2.</title>
        <authorList>
            <person name="Jin H.M."/>
            <person name="Jeong H."/>
            <person name="Moon E.J."/>
            <person name="Math R.K."/>
            <person name="Lee K."/>
            <person name="Kim H.J."/>
            <person name="Jeon C.O."/>
            <person name="Oh T.K."/>
            <person name="Kim J.F."/>
        </authorList>
    </citation>
    <scope>NUCLEOTIDE SEQUENCE [LARGE SCALE GENOMIC DNA]</scope>
    <source>
        <strain evidence="2">JCM 17741 / KACC 18427 / KCTC 11700BP / SN2</strain>
    </source>
</reference>
<keyword evidence="2" id="KW-1185">Reference proteome</keyword>
<accession>F5ZCF0</accession>
<dbReference type="CDD" id="cd05483">
    <property type="entry name" value="retropepsin_like_bacteria"/>
    <property type="match status" value="1"/>
</dbReference>
<dbReference type="GO" id="GO:0006508">
    <property type="term" value="P:proteolysis"/>
    <property type="evidence" value="ECO:0007669"/>
    <property type="project" value="InterPro"/>
</dbReference>
<proteinExistence type="predicted"/>
<dbReference type="Proteomes" id="UP000000683">
    <property type="component" value="Chromosome"/>
</dbReference>
<dbReference type="PROSITE" id="PS00141">
    <property type="entry name" value="ASP_PROTEASE"/>
    <property type="match status" value="1"/>
</dbReference>
<dbReference type="AlphaFoldDB" id="F5ZCF0"/>
<dbReference type="HOGENOM" id="CLU_058207_0_0_6"/>
<dbReference type="SUPFAM" id="SSF50630">
    <property type="entry name" value="Acid proteases"/>
    <property type="match status" value="1"/>
</dbReference>
<dbReference type="OrthoDB" id="5697241at2"/>
<dbReference type="eggNOG" id="COG3577">
    <property type="taxonomic scope" value="Bacteria"/>
</dbReference>
<dbReference type="KEGG" id="alt:ambt_04975"/>
<name>F5ZCF0_ALTNA</name>
<gene>
    <name evidence="1" type="ordered locus">ambt_04975</name>
</gene>
<dbReference type="EMBL" id="CP002339">
    <property type="protein sequence ID" value="AEF02543.1"/>
    <property type="molecule type" value="Genomic_DNA"/>
</dbReference>
<dbReference type="InterPro" id="IPR001969">
    <property type="entry name" value="Aspartic_peptidase_AS"/>
</dbReference>
<dbReference type="RefSeq" id="WP_013783484.1">
    <property type="nucleotide sequence ID" value="NC_015554.1"/>
</dbReference>
<dbReference type="Gene3D" id="2.40.70.10">
    <property type="entry name" value="Acid Proteases"/>
    <property type="match status" value="1"/>
</dbReference>
<organism evidence="1 2">
    <name type="scientific">Alteromonas naphthalenivorans</name>
    <dbReference type="NCBI Taxonomy" id="715451"/>
    <lineage>
        <taxon>Bacteria</taxon>
        <taxon>Pseudomonadati</taxon>
        <taxon>Pseudomonadota</taxon>
        <taxon>Gammaproteobacteria</taxon>
        <taxon>Alteromonadales</taxon>
        <taxon>Alteromonadaceae</taxon>
        <taxon>Alteromonas/Salinimonas group</taxon>
        <taxon>Alteromonas</taxon>
    </lineage>
</organism>
<evidence type="ECO:0000313" key="2">
    <source>
        <dbReference type="Proteomes" id="UP000000683"/>
    </source>
</evidence>
<dbReference type="InterPro" id="IPR034122">
    <property type="entry name" value="Retropepsin-like_bacterial"/>
</dbReference>
<dbReference type="GO" id="GO:0004190">
    <property type="term" value="F:aspartic-type endopeptidase activity"/>
    <property type="evidence" value="ECO:0007669"/>
    <property type="project" value="InterPro"/>
</dbReference>
<sequence length="390" mass="42810">MNKGLLACLFVVLAASLLLNGYLFLSLNQAVEIAATNKASLIQSSANLNSYKDVPATDKRNAETNSDVYDGSKRELQVTNNYIHELTLLLNSGNYALLKQQLNSALQQFPTDESLLLLEAELIVRTQPLSDALIHFHDLAELPFSPASKAKVEKRIANLYDTAQNELSASGQWDLLANLNEPLFQRVPDNRQYILQLAEAYARQQKVTLMEDVLASLSYNDSQANAIRNIAYSESNLDDPNSTDERGARNKLLGNDVTRVALVRDGDQYRVGVKALNQQADMVLDTGATTTAITTDLFSRLGGLRRLTFIGNFDVNTASGTISAPLVQIPTFYFAGFRFDDVSALVLPVDALPSADGLLGMNILGKFDFSISPQDSELTLKVREESNVPD</sequence>
<evidence type="ECO:0000313" key="1">
    <source>
        <dbReference type="EMBL" id="AEF02543.1"/>
    </source>
</evidence>
<dbReference type="InterPro" id="IPR021109">
    <property type="entry name" value="Peptidase_aspartic_dom_sf"/>
</dbReference>